<dbReference type="EMBL" id="CAJOBG010094481">
    <property type="protein sequence ID" value="CAF4677503.1"/>
    <property type="molecule type" value="Genomic_DNA"/>
</dbReference>
<protein>
    <submittedName>
        <fullName evidence="1">Uncharacterized protein</fullName>
    </submittedName>
</protein>
<evidence type="ECO:0000313" key="1">
    <source>
        <dbReference type="EMBL" id="CAF4677503.1"/>
    </source>
</evidence>
<reference evidence="1" key="1">
    <citation type="submission" date="2021-02" db="EMBL/GenBank/DDBJ databases">
        <authorList>
            <person name="Nowell W R."/>
        </authorList>
    </citation>
    <scope>NUCLEOTIDE SEQUENCE</scope>
</reference>
<organism evidence="1 2">
    <name type="scientific">Rotaria magnacalcarata</name>
    <dbReference type="NCBI Taxonomy" id="392030"/>
    <lineage>
        <taxon>Eukaryota</taxon>
        <taxon>Metazoa</taxon>
        <taxon>Spiralia</taxon>
        <taxon>Gnathifera</taxon>
        <taxon>Rotifera</taxon>
        <taxon>Eurotatoria</taxon>
        <taxon>Bdelloidea</taxon>
        <taxon>Philodinida</taxon>
        <taxon>Philodinidae</taxon>
        <taxon>Rotaria</taxon>
    </lineage>
</organism>
<name>A0A821H0Z1_9BILA</name>
<dbReference type="Proteomes" id="UP000663866">
    <property type="component" value="Unassembled WGS sequence"/>
</dbReference>
<gene>
    <name evidence="1" type="ORF">OVN521_LOCUS47609</name>
</gene>
<sequence>MAEIFKHELRIERMIKEVTNLIMNRIENIFEQIIQGKRMMNDFLAKIEPWQGWISPDWIEVIC</sequence>
<comment type="caution">
    <text evidence="1">The sequence shown here is derived from an EMBL/GenBank/DDBJ whole genome shotgun (WGS) entry which is preliminary data.</text>
</comment>
<accession>A0A821H0Z1</accession>
<dbReference type="AlphaFoldDB" id="A0A821H0Z1"/>
<evidence type="ECO:0000313" key="2">
    <source>
        <dbReference type="Proteomes" id="UP000663866"/>
    </source>
</evidence>
<feature type="non-terminal residue" evidence="1">
    <location>
        <position position="1"/>
    </location>
</feature>
<keyword evidence="2" id="KW-1185">Reference proteome</keyword>
<proteinExistence type="predicted"/>